<evidence type="ECO:0000313" key="3">
    <source>
        <dbReference type="Proteomes" id="UP001341281"/>
    </source>
</evidence>
<organism evidence="2 3">
    <name type="scientific">Paspalum notatum var. saurae</name>
    <dbReference type="NCBI Taxonomy" id="547442"/>
    <lineage>
        <taxon>Eukaryota</taxon>
        <taxon>Viridiplantae</taxon>
        <taxon>Streptophyta</taxon>
        <taxon>Embryophyta</taxon>
        <taxon>Tracheophyta</taxon>
        <taxon>Spermatophyta</taxon>
        <taxon>Magnoliopsida</taxon>
        <taxon>Liliopsida</taxon>
        <taxon>Poales</taxon>
        <taxon>Poaceae</taxon>
        <taxon>PACMAD clade</taxon>
        <taxon>Panicoideae</taxon>
        <taxon>Andropogonodae</taxon>
        <taxon>Paspaleae</taxon>
        <taxon>Paspalinae</taxon>
        <taxon>Paspalum</taxon>
    </lineage>
</organism>
<dbReference type="EMBL" id="CP144750">
    <property type="protein sequence ID" value="WVZ79191.1"/>
    <property type="molecule type" value="Genomic_DNA"/>
</dbReference>
<evidence type="ECO:0000313" key="2">
    <source>
        <dbReference type="EMBL" id="WVZ79191.1"/>
    </source>
</evidence>
<proteinExistence type="predicted"/>
<evidence type="ECO:0000256" key="1">
    <source>
        <dbReference type="SAM" id="MobiDB-lite"/>
    </source>
</evidence>
<protein>
    <submittedName>
        <fullName evidence="2">Uncharacterized protein</fullName>
    </submittedName>
</protein>
<gene>
    <name evidence="2" type="ORF">U9M48_026799</name>
</gene>
<name>A0AAQ3WZB8_PASNO</name>
<accession>A0AAQ3WZB8</accession>
<dbReference type="AlphaFoldDB" id="A0AAQ3WZB8"/>
<reference evidence="2 3" key="1">
    <citation type="submission" date="2024-02" db="EMBL/GenBank/DDBJ databases">
        <title>High-quality chromosome-scale genome assembly of Pensacola bahiagrass (Paspalum notatum Flugge var. saurae).</title>
        <authorList>
            <person name="Vega J.M."/>
            <person name="Podio M."/>
            <person name="Orjuela J."/>
            <person name="Siena L.A."/>
            <person name="Pessino S.C."/>
            <person name="Combes M.C."/>
            <person name="Mariac C."/>
            <person name="Albertini E."/>
            <person name="Pupilli F."/>
            <person name="Ortiz J.P.A."/>
            <person name="Leblanc O."/>
        </authorList>
    </citation>
    <scope>NUCLEOTIDE SEQUENCE [LARGE SCALE GENOMIC DNA]</scope>
    <source>
        <strain evidence="2">R1</strain>
        <tissue evidence="2">Leaf</tissue>
    </source>
</reference>
<sequence>MRTRRARNIQRQSSAEQITEATAGEGDQQITPVHCCRNVCSEDGRIIKAPRPINQSMIDQHVHSSIWGIRAPQPAKPRLRSHVRHHLTVPSHCNQPCQPIERR</sequence>
<feature type="region of interest" description="Disordered" evidence="1">
    <location>
        <begin position="1"/>
        <end position="27"/>
    </location>
</feature>
<dbReference type="Proteomes" id="UP001341281">
    <property type="component" value="Chromosome 06"/>
</dbReference>
<feature type="compositionally biased region" description="Polar residues" evidence="1">
    <location>
        <begin position="9"/>
        <end position="20"/>
    </location>
</feature>
<keyword evidence="3" id="KW-1185">Reference proteome</keyword>